<keyword evidence="1" id="KW-0472">Membrane</keyword>
<dbReference type="AlphaFoldDB" id="E6N394"/>
<dbReference type="KEGG" id="csu:CSUB_C0018"/>
<dbReference type="STRING" id="311458.CSUB_C0018"/>
<dbReference type="Proteomes" id="UP000008120">
    <property type="component" value="Chromosome"/>
</dbReference>
<proteinExistence type="predicted"/>
<dbReference type="EMBL" id="BA000048">
    <property type="protein sequence ID" value="BAJ49887.1"/>
    <property type="molecule type" value="Genomic_DNA"/>
</dbReference>
<keyword evidence="1" id="KW-0812">Transmembrane</keyword>
<dbReference type="EMBL" id="AP011826">
    <property type="protein sequence ID" value="BAJ47053.1"/>
    <property type="molecule type" value="Genomic_DNA"/>
</dbReference>
<evidence type="ECO:0000313" key="4">
    <source>
        <dbReference type="EMBL" id="BAJ49887.1"/>
    </source>
</evidence>
<evidence type="ECO:0000313" key="5">
    <source>
        <dbReference type="Proteomes" id="UP000008120"/>
    </source>
</evidence>
<keyword evidence="1" id="KW-1133">Transmembrane helix</keyword>
<sequence length="88" mass="9331">MSRGFLKVLVLVTVVWLLFLAASSSIAYIVLAVLDGSAASVAVSVARTVAGVVVFLVWVVGWHRLTVFWLHRVLLGEKVHEGSAGGDG</sequence>
<reference evidence="2 5" key="2">
    <citation type="journal article" date="2011" name="Nucleic Acids Res.">
        <title>Insights into the evolution of Archaea and eukaryotic protein modifier systems revealed by the genome of a novel archaeal group.</title>
        <authorList>
            <person name="Nunoura T."/>
            <person name="Takaki Y."/>
            <person name="Kakuta J."/>
            <person name="Nishi S."/>
            <person name="Sugahara J."/>
            <person name="Kazama H."/>
            <person name="Chee G."/>
            <person name="Hattori M."/>
            <person name="Kanai A."/>
            <person name="Atomi H."/>
            <person name="Takai K."/>
            <person name="Takami H."/>
        </authorList>
    </citation>
    <scope>NUCLEOTIDE SEQUENCE [LARGE SCALE GENOMIC DNA]</scope>
</reference>
<dbReference type="BioCyc" id="CCAL311458:G131R-19-MONOMER"/>
<reference evidence="2 5" key="1">
    <citation type="journal article" date="2005" name="Environ. Microbiol.">
        <title>Genetic and functional properties of uncultivated thermophilic crenarchaeotes from a subsurface gold mine as revealed by analysis of genome fragments.</title>
        <authorList>
            <person name="Nunoura T."/>
            <person name="Hirayama H."/>
            <person name="Takami H."/>
            <person name="Oida H."/>
            <person name="Nishi S."/>
            <person name="Shimamura S."/>
            <person name="Suzuki Y."/>
            <person name="Inagaki F."/>
            <person name="Takai K."/>
            <person name="Nealson K.H."/>
            <person name="Horikoshi K."/>
        </authorList>
    </citation>
    <scope>NUCLEOTIDE SEQUENCE [LARGE SCALE GENOMIC DNA]</scope>
</reference>
<protein>
    <submittedName>
        <fullName evidence="2">Uncharacterized protein</fullName>
    </submittedName>
</protein>
<evidence type="ECO:0000313" key="3">
    <source>
        <dbReference type="EMBL" id="BAJ47053.1"/>
    </source>
</evidence>
<feature type="transmembrane region" description="Helical" evidence="1">
    <location>
        <begin position="37"/>
        <end position="62"/>
    </location>
</feature>
<evidence type="ECO:0000256" key="1">
    <source>
        <dbReference type="SAM" id="Phobius"/>
    </source>
</evidence>
<organism evidence="2 5">
    <name type="scientific">Caldiarchaeum subterraneum</name>
    <dbReference type="NCBI Taxonomy" id="311458"/>
    <lineage>
        <taxon>Archaea</taxon>
        <taxon>Nitrososphaerota</taxon>
        <taxon>Candidatus Caldarchaeales</taxon>
        <taxon>Candidatus Caldarchaeaceae</taxon>
        <taxon>Candidatus Caldarchaeum</taxon>
    </lineage>
</organism>
<evidence type="ECO:0000313" key="2">
    <source>
        <dbReference type="EMBL" id="BAJ46800.1"/>
    </source>
</evidence>
<dbReference type="EMBL" id="AP011723">
    <property type="protein sequence ID" value="BAJ46800.1"/>
    <property type="molecule type" value="Genomic_DNA"/>
</dbReference>
<accession>E6N394</accession>
<reference evidence="2" key="3">
    <citation type="journal article" date="2012" name="PLoS ONE">
        <title>A Deeply Branching Thermophilic Bacterium with an Ancient Acetyl-CoA Pathway Dominates a Subsurface Ecosystem.</title>
        <authorList>
            <person name="Takami H."/>
            <person name="Noguchi H."/>
            <person name="Takaki Y."/>
            <person name="Uchiyama I."/>
            <person name="Toyoda A."/>
            <person name="Nishi S."/>
            <person name="Chee G.-J."/>
            <person name="Arai W."/>
            <person name="Nunoura T."/>
            <person name="Itoh T."/>
            <person name="Hattori M."/>
            <person name="Takai K."/>
        </authorList>
    </citation>
    <scope>NUCLEOTIDE SEQUENCE</scope>
</reference>
<name>E6N394_CALS0</name>
<gene>
    <name evidence="4" type="ORF">CSUB_C0018</name>
    <name evidence="2" type="ORF">HGMM_F29E04C06</name>
    <name evidence="3" type="ORF">HGMM_F51C10C08</name>
</gene>